<keyword evidence="5" id="KW-0862">Zinc</keyword>
<evidence type="ECO:0000256" key="3">
    <source>
        <dbReference type="ARBA" id="ARBA00022723"/>
    </source>
</evidence>
<protein>
    <recommendedName>
        <fullName evidence="7">RZ-type domain-containing protein</fullName>
    </recommendedName>
</protein>
<evidence type="ECO:0000313" key="8">
    <source>
        <dbReference type="EMBL" id="KAH7445370.1"/>
    </source>
</evidence>
<dbReference type="PROSITE" id="PS51981">
    <property type="entry name" value="ZF_RZ"/>
    <property type="match status" value="1"/>
</dbReference>
<organism evidence="8 9">
    <name type="scientific">Ceratopteris richardii</name>
    <name type="common">Triangle waterfern</name>
    <dbReference type="NCBI Taxonomy" id="49495"/>
    <lineage>
        <taxon>Eukaryota</taxon>
        <taxon>Viridiplantae</taxon>
        <taxon>Streptophyta</taxon>
        <taxon>Embryophyta</taxon>
        <taxon>Tracheophyta</taxon>
        <taxon>Polypodiopsida</taxon>
        <taxon>Polypodiidae</taxon>
        <taxon>Polypodiales</taxon>
        <taxon>Pteridineae</taxon>
        <taxon>Pteridaceae</taxon>
        <taxon>Parkerioideae</taxon>
        <taxon>Ceratopteris</taxon>
    </lineage>
</organism>
<evidence type="ECO:0000256" key="4">
    <source>
        <dbReference type="ARBA" id="ARBA00022771"/>
    </source>
</evidence>
<dbReference type="AlphaFoldDB" id="A0A8T2VDS3"/>
<gene>
    <name evidence="8" type="ORF">KP509_01G005000</name>
</gene>
<comment type="subcellular location">
    <subcellularLocation>
        <location evidence="1">Cytoplasm</location>
    </subcellularLocation>
</comment>
<reference evidence="8" key="1">
    <citation type="submission" date="2021-08" db="EMBL/GenBank/DDBJ databases">
        <title>WGS assembly of Ceratopteris richardii.</title>
        <authorList>
            <person name="Marchant D.B."/>
            <person name="Chen G."/>
            <person name="Jenkins J."/>
            <person name="Shu S."/>
            <person name="Leebens-Mack J."/>
            <person name="Grimwood J."/>
            <person name="Schmutz J."/>
            <person name="Soltis P."/>
            <person name="Soltis D."/>
            <person name="Chen Z.-H."/>
        </authorList>
    </citation>
    <scope>NUCLEOTIDE SEQUENCE</scope>
    <source>
        <strain evidence="8">Whitten #5841</strain>
        <tissue evidence="8">Leaf</tissue>
    </source>
</reference>
<evidence type="ECO:0000256" key="5">
    <source>
        <dbReference type="ARBA" id="ARBA00022833"/>
    </source>
</evidence>
<accession>A0A8T2VDS3</accession>
<feature type="domain" description="RZ-type" evidence="7">
    <location>
        <begin position="369"/>
        <end position="442"/>
    </location>
</feature>
<dbReference type="GO" id="GO:0002376">
    <property type="term" value="P:immune system process"/>
    <property type="evidence" value="ECO:0007669"/>
    <property type="project" value="UniProtKB-KW"/>
</dbReference>
<keyword evidence="6" id="KW-0391">Immunity</keyword>
<evidence type="ECO:0000313" key="9">
    <source>
        <dbReference type="Proteomes" id="UP000825935"/>
    </source>
</evidence>
<proteinExistence type="predicted"/>
<keyword evidence="2" id="KW-0963">Cytoplasm</keyword>
<keyword evidence="9" id="KW-1185">Reference proteome</keyword>
<comment type="caution">
    <text evidence="8">The sequence shown here is derived from an EMBL/GenBank/DDBJ whole genome shotgun (WGS) entry which is preliminary data.</text>
</comment>
<dbReference type="PANTHER" id="PTHR22605">
    <property type="entry name" value="RZ-TYPE DOMAIN-CONTAINING PROTEIN"/>
    <property type="match status" value="1"/>
</dbReference>
<evidence type="ECO:0000259" key="7">
    <source>
        <dbReference type="PROSITE" id="PS51981"/>
    </source>
</evidence>
<dbReference type="Pfam" id="PF20173">
    <property type="entry name" value="ZnF_RZ-type"/>
    <property type="match status" value="1"/>
</dbReference>
<dbReference type="PANTHER" id="PTHR22605:SF1">
    <property type="entry name" value="RZ-TYPE DOMAIN-CONTAINING PROTEIN"/>
    <property type="match status" value="1"/>
</dbReference>
<sequence length="1088" mass="124200">MLGHVLFHLLNKTVNIMPEQYCKLFKTLSPISRHELCDEKWGNDINLANGLHLVDYLYHEFREIIVPVFIDNEEAQDWDFPSFMKCFSFASHVCEDVSSFSLQKATALAFMKCFVYSLAWLMNHAYSNRGKNENQMQSLSLLNLNEVFLTVPSKLVNILHVSLMKILYWDFGLAVDDIADALKYFESKAEFEPFTLLLDSPMLRDLHMPLGPNPFVRTSESYITAELAWRNLVCRMKEEGSKYFRSIDNNALNCFFKNASQEEQVALISTIVSQVFFMKSGCHLSAAEQRAIEHVQELVCHLKKWDPLMIKCIAYLTTMIPGGKWWPSWNSFESCSLALNILITLALMPSNSPLRGYCMLNKSHLTAGCILTESENILDGVEGLGKYLIYTCSCSYAYIIGDCTKPVEVGICPSCGKKIGGVNYVAVPGNSVLRDLSDGCESLIGNISFSLRMQPLSYRILRVVVHYCFLLGIMMDGDTADLACILKSPNNIQNQVQVLMGSIGLDIELLDQLIGCPRDMTFQYLHSVLLKLADFPIKGPLCSPQQRDRWEIAFEKIIASQSPNESISEYLQCKQTDCLHDVLQERIPCSPDLLESSFRVTIKPCFSHYRAYFLQKKQLAFQFPCINAVLAHQDHLKELQFLSPLVEFSRELHHLIGNRITREEATSTCVQDILSNKGDLSGRYDAFEVSWNAIRHLVKGYECHQFIEPVPTMHKLQPIGLCLLERKDQGIYLTAILDFLRTRQNSFLEDIRAALLECAPGYDYKLFDAVNARNIQSVPVQDCKSGEIVYFDEKWASNLVRQFASCNSAYGKGTEVEYDDYHIEVEMQFRLIHRKSFLQGEYKEFPYQREVFQRHATLISDITEHVPQVLMPSNKVDTICNELALEGTGPWKLLATLELCLGVLHCMKAEPSELLRDYCERWLGRDIHPIMKKEAFDGIEVKHVVSLYESIEAIASSDVENIVAVCYRSDLDSGMHADIIQMMVRKNVWRSDEYRLSCSRNTGKISAEALRDVLRQFMFRYLTVETFNPDAELQMYLNDGGLLRWPICAEKLEADAGTMVGSPLHEDVLPNWICVKHTRAIYLILKEV</sequence>
<dbReference type="OrthoDB" id="2400221at2759"/>
<evidence type="ECO:0000256" key="6">
    <source>
        <dbReference type="ARBA" id="ARBA00022859"/>
    </source>
</evidence>
<evidence type="ECO:0000256" key="1">
    <source>
        <dbReference type="ARBA" id="ARBA00004496"/>
    </source>
</evidence>
<dbReference type="InterPro" id="IPR031248">
    <property type="entry name" value="RNF213"/>
</dbReference>
<dbReference type="Proteomes" id="UP000825935">
    <property type="component" value="Chromosome 1"/>
</dbReference>
<dbReference type="EMBL" id="CM035406">
    <property type="protein sequence ID" value="KAH7445370.1"/>
    <property type="molecule type" value="Genomic_DNA"/>
</dbReference>
<dbReference type="GO" id="GO:0008270">
    <property type="term" value="F:zinc ion binding"/>
    <property type="evidence" value="ECO:0007669"/>
    <property type="project" value="UniProtKB-KW"/>
</dbReference>
<dbReference type="GO" id="GO:0004842">
    <property type="term" value="F:ubiquitin-protein transferase activity"/>
    <property type="evidence" value="ECO:0007669"/>
    <property type="project" value="InterPro"/>
</dbReference>
<name>A0A8T2VDS3_CERRI</name>
<dbReference type="GO" id="GO:0016887">
    <property type="term" value="F:ATP hydrolysis activity"/>
    <property type="evidence" value="ECO:0007669"/>
    <property type="project" value="InterPro"/>
</dbReference>
<keyword evidence="4" id="KW-0863">Zinc-finger</keyword>
<keyword evidence="3" id="KW-0479">Metal-binding</keyword>
<dbReference type="InterPro" id="IPR046439">
    <property type="entry name" value="ZF_RZ_dom"/>
</dbReference>
<evidence type="ECO:0000256" key="2">
    <source>
        <dbReference type="ARBA" id="ARBA00022490"/>
    </source>
</evidence>
<dbReference type="GO" id="GO:0005737">
    <property type="term" value="C:cytoplasm"/>
    <property type="evidence" value="ECO:0007669"/>
    <property type="project" value="UniProtKB-SubCell"/>
</dbReference>